<evidence type="ECO:0000313" key="3">
    <source>
        <dbReference type="EMBL" id="GAA1971914.1"/>
    </source>
</evidence>
<evidence type="ECO:0000259" key="2">
    <source>
        <dbReference type="Pfam" id="PF00496"/>
    </source>
</evidence>
<evidence type="ECO:0000313" key="4">
    <source>
        <dbReference type="Proteomes" id="UP001499854"/>
    </source>
</evidence>
<dbReference type="Gene3D" id="3.90.76.10">
    <property type="entry name" value="Dipeptide-binding Protein, Domain 1"/>
    <property type="match status" value="1"/>
</dbReference>
<dbReference type="Proteomes" id="UP001499854">
    <property type="component" value="Unassembled WGS sequence"/>
</dbReference>
<dbReference type="InterPro" id="IPR000914">
    <property type="entry name" value="SBP_5_dom"/>
</dbReference>
<feature type="signal peptide" evidence="1">
    <location>
        <begin position="1"/>
        <end position="20"/>
    </location>
</feature>
<dbReference type="PANTHER" id="PTHR30290:SF82">
    <property type="entry name" value="ABC-TYPE DIPEPTIDE_OLIGOPEPTIDE TRANSPORT SYSTEM, PERIPLASMIC COMPONENT"/>
    <property type="match status" value="1"/>
</dbReference>
<proteinExistence type="predicted"/>
<organism evidence="3 4">
    <name type="scientific">Catenulispora subtropica</name>
    <dbReference type="NCBI Taxonomy" id="450798"/>
    <lineage>
        <taxon>Bacteria</taxon>
        <taxon>Bacillati</taxon>
        <taxon>Actinomycetota</taxon>
        <taxon>Actinomycetes</taxon>
        <taxon>Catenulisporales</taxon>
        <taxon>Catenulisporaceae</taxon>
        <taxon>Catenulispora</taxon>
    </lineage>
</organism>
<accession>A0ABN2RMU7</accession>
<dbReference type="PIRSF" id="PIRSF002741">
    <property type="entry name" value="MppA"/>
    <property type="match status" value="1"/>
</dbReference>
<feature type="chain" id="PRO_5046372596" evidence="1">
    <location>
        <begin position="21"/>
        <end position="574"/>
    </location>
</feature>
<dbReference type="Gene3D" id="3.40.190.10">
    <property type="entry name" value="Periplasmic binding protein-like II"/>
    <property type="match status" value="1"/>
</dbReference>
<dbReference type="CDD" id="cd08509">
    <property type="entry name" value="PBP2_TmCBP_oligosaccharides_like"/>
    <property type="match status" value="1"/>
</dbReference>
<sequence>MRRTAIKGLALVAAVGLSAAACSSSKSKAPSDGKSTGSSSSGKVRTLVVEDKPVASFTDDFNPFDGNSFVSQENARSLFYEPLYQFNTLNSSQDPIPWLASKYAWSNGNKTLTFTLKPGVKWSDGQPFTSDDVAFTFTLLKNFKAANADGTPVPDSVTTPDPTTVVLNFSAPQAANFQGIANQIIVPKHKWSAISDPAKAVVSGADTVGTGPYLMDKFTPQNITLKANPTFRDGEAAVKKISFPAYADNNAATLALANGEIDLTGNNINDVLNTFVAKSKDNHLFQTTAPYFPASNTVALLLNQQSKNAPALADVAVRKAISAALDRKSLATQCETDYELPASSSGGLTLPIDQKSLAPAQTNDLKPGPDPDAVNTILSGAGYTKNGSGKWTKNGATIKFTIIDPNSFTDYWCDAEAMVKQLNSVGFDVKDNGAFDYNSWNTAITTGNYDAALHWGQGGTPFQRLQFIMDSSLASDLGQTSAGDFGHYKSPAADAAIAAFNGATSDADQATALNTLQGLFSSDVPAVPVLYGAAWYEFSTANFTGWPTSDNPFINPSPRSQDYEYLILKLTPKP</sequence>
<dbReference type="PANTHER" id="PTHR30290">
    <property type="entry name" value="PERIPLASMIC BINDING COMPONENT OF ABC TRANSPORTER"/>
    <property type="match status" value="1"/>
</dbReference>
<dbReference type="RefSeq" id="WP_344658018.1">
    <property type="nucleotide sequence ID" value="NZ_BAAAQM010000017.1"/>
</dbReference>
<dbReference type="SUPFAM" id="SSF53850">
    <property type="entry name" value="Periplasmic binding protein-like II"/>
    <property type="match status" value="1"/>
</dbReference>
<reference evidence="3 4" key="1">
    <citation type="journal article" date="2019" name="Int. J. Syst. Evol. Microbiol.">
        <title>The Global Catalogue of Microorganisms (GCM) 10K type strain sequencing project: providing services to taxonomists for standard genome sequencing and annotation.</title>
        <authorList>
            <consortium name="The Broad Institute Genomics Platform"/>
            <consortium name="The Broad Institute Genome Sequencing Center for Infectious Disease"/>
            <person name="Wu L."/>
            <person name="Ma J."/>
        </authorList>
    </citation>
    <scope>NUCLEOTIDE SEQUENCE [LARGE SCALE GENOMIC DNA]</scope>
    <source>
        <strain evidence="3 4">JCM 16013</strain>
    </source>
</reference>
<keyword evidence="1" id="KW-0732">Signal</keyword>
<feature type="domain" description="Solute-binding protein family 5" evidence="2">
    <location>
        <begin position="95"/>
        <end position="461"/>
    </location>
</feature>
<protein>
    <submittedName>
        <fullName evidence="3">ABC transporter substrate-binding protein</fullName>
    </submittedName>
</protein>
<dbReference type="Gene3D" id="3.10.105.10">
    <property type="entry name" value="Dipeptide-binding Protein, Domain 3"/>
    <property type="match status" value="1"/>
</dbReference>
<evidence type="ECO:0000256" key="1">
    <source>
        <dbReference type="SAM" id="SignalP"/>
    </source>
</evidence>
<dbReference type="InterPro" id="IPR030678">
    <property type="entry name" value="Peptide/Ni-bd"/>
</dbReference>
<gene>
    <name evidence="3" type="ORF">GCM10009838_34210</name>
</gene>
<dbReference type="PROSITE" id="PS51257">
    <property type="entry name" value="PROKAR_LIPOPROTEIN"/>
    <property type="match status" value="1"/>
</dbReference>
<comment type="caution">
    <text evidence="3">The sequence shown here is derived from an EMBL/GenBank/DDBJ whole genome shotgun (WGS) entry which is preliminary data.</text>
</comment>
<dbReference type="Pfam" id="PF00496">
    <property type="entry name" value="SBP_bac_5"/>
    <property type="match status" value="1"/>
</dbReference>
<name>A0ABN2RMU7_9ACTN</name>
<dbReference type="InterPro" id="IPR039424">
    <property type="entry name" value="SBP_5"/>
</dbReference>
<dbReference type="EMBL" id="BAAAQM010000017">
    <property type="protein sequence ID" value="GAA1971914.1"/>
    <property type="molecule type" value="Genomic_DNA"/>
</dbReference>
<keyword evidence="4" id="KW-1185">Reference proteome</keyword>